<dbReference type="Proteomes" id="UP000268857">
    <property type="component" value="Unassembled WGS sequence"/>
</dbReference>
<keyword evidence="2" id="KW-1185">Reference proteome</keyword>
<dbReference type="Pfam" id="PF05019">
    <property type="entry name" value="Coq4"/>
    <property type="match status" value="1"/>
</dbReference>
<organism evidence="1 2">
    <name type="scientific">Chlorogloeopsis fritschii PCC 6912</name>
    <dbReference type="NCBI Taxonomy" id="211165"/>
    <lineage>
        <taxon>Bacteria</taxon>
        <taxon>Bacillati</taxon>
        <taxon>Cyanobacteriota</taxon>
        <taxon>Cyanophyceae</taxon>
        <taxon>Nostocales</taxon>
        <taxon>Chlorogloeopsidaceae</taxon>
        <taxon>Chlorogloeopsis</taxon>
    </lineage>
</organism>
<dbReference type="PANTHER" id="PTHR12922">
    <property type="entry name" value="UBIQUINONE BIOSYNTHESIS PROTEIN"/>
    <property type="match status" value="1"/>
</dbReference>
<dbReference type="InterPro" id="IPR007715">
    <property type="entry name" value="Coq4"/>
</dbReference>
<dbReference type="EMBL" id="RSCJ01000019">
    <property type="protein sequence ID" value="RUR76711.1"/>
    <property type="molecule type" value="Genomic_DNA"/>
</dbReference>
<sequence>MLKKFQQIKTLINYKNSENLGDFAILKSELLGANINPDVVAKLQQVVGYHPSIDLEKLSQYPQDTFGRQYADHMRENKLKPLNVSSELEDVAKRNVFALRYVVTHDIFHVLLGFDTSYAGEIGVLAFAAEQNYSKSLKISLWFAKLLYPILVPRQIKAIFSNLKKGQELGKKAEFLLVFRFEEHWQEPIEEVRNRLGLPPIPLMSKSFTTSSPFA</sequence>
<comment type="caution">
    <text evidence="1">The sequence shown here is derived from an EMBL/GenBank/DDBJ whole genome shotgun (WGS) entry which is preliminary data.</text>
</comment>
<proteinExistence type="predicted"/>
<reference evidence="1 2" key="1">
    <citation type="journal article" date="2019" name="Genome Biol. Evol.">
        <title>Day and night: Metabolic profiles and evolutionary relationships of six axenic non-marine cyanobacteria.</title>
        <authorList>
            <person name="Will S.E."/>
            <person name="Henke P."/>
            <person name="Boedeker C."/>
            <person name="Huang S."/>
            <person name="Brinkmann H."/>
            <person name="Rohde M."/>
            <person name="Jarek M."/>
            <person name="Friedl T."/>
            <person name="Seufert S."/>
            <person name="Schumacher M."/>
            <person name="Overmann J."/>
            <person name="Neumann-Schaal M."/>
            <person name="Petersen J."/>
        </authorList>
    </citation>
    <scope>NUCLEOTIDE SEQUENCE [LARGE SCALE GENOMIC DNA]</scope>
    <source>
        <strain evidence="1 2">PCC 6912</strain>
    </source>
</reference>
<dbReference type="PANTHER" id="PTHR12922:SF7">
    <property type="entry name" value="UBIQUINONE BIOSYNTHESIS PROTEIN COQ4 HOMOLOG, MITOCHONDRIAL"/>
    <property type="match status" value="1"/>
</dbReference>
<evidence type="ECO:0008006" key="3">
    <source>
        <dbReference type="Google" id="ProtNLM"/>
    </source>
</evidence>
<evidence type="ECO:0000313" key="2">
    <source>
        <dbReference type="Proteomes" id="UP000268857"/>
    </source>
</evidence>
<evidence type="ECO:0000313" key="1">
    <source>
        <dbReference type="EMBL" id="RUR76711.1"/>
    </source>
</evidence>
<protein>
    <recommendedName>
        <fullName evidence="3">Ubiquinone biosynthesis protein</fullName>
    </recommendedName>
</protein>
<gene>
    <name evidence="1" type="ORF">PCC6912_41150</name>
</gene>
<name>A0A433N5K8_CHLFR</name>
<dbReference type="AlphaFoldDB" id="A0A433N5K8"/>
<dbReference type="RefSeq" id="WP_016876393.1">
    <property type="nucleotide sequence ID" value="NZ_AJLN01000075.1"/>
</dbReference>
<dbReference type="GO" id="GO:0006744">
    <property type="term" value="P:ubiquinone biosynthetic process"/>
    <property type="evidence" value="ECO:0007669"/>
    <property type="project" value="InterPro"/>
</dbReference>
<dbReference type="OrthoDB" id="5720816at2"/>
<dbReference type="STRING" id="211165.GCA_000317285_02661"/>
<accession>A0A433N5K8</accession>